<feature type="non-terminal residue" evidence="1">
    <location>
        <position position="1"/>
    </location>
</feature>
<proteinExistence type="predicted"/>
<dbReference type="Gene3D" id="3.30.420.40">
    <property type="match status" value="1"/>
</dbReference>
<dbReference type="InterPro" id="IPR043129">
    <property type="entry name" value="ATPase_NBD"/>
</dbReference>
<reference evidence="1" key="1">
    <citation type="journal article" date="2014" name="Front. Microbiol.">
        <title>High frequency of phylogenetically diverse reductive dehalogenase-homologous genes in deep subseafloor sedimentary metagenomes.</title>
        <authorList>
            <person name="Kawai M."/>
            <person name="Futagami T."/>
            <person name="Toyoda A."/>
            <person name="Takaki Y."/>
            <person name="Nishi S."/>
            <person name="Hori S."/>
            <person name="Arai W."/>
            <person name="Tsubouchi T."/>
            <person name="Morono Y."/>
            <person name="Uchiyama I."/>
            <person name="Ito T."/>
            <person name="Fujiyama A."/>
            <person name="Inagaki F."/>
            <person name="Takami H."/>
        </authorList>
    </citation>
    <scope>NUCLEOTIDE SEQUENCE</scope>
    <source>
        <strain evidence="1">Expedition CK06-06</strain>
    </source>
</reference>
<sequence length="78" mass="9176">HLNYTESEGAPLGNAVLAAMGAKLIKSGEEVKNWLSIKSENEPDQRAYRLYNDYFQLYKRLYEHLKDDFQERYRFVGS</sequence>
<gene>
    <name evidence="1" type="ORF">S01H4_33293</name>
</gene>
<protein>
    <recommendedName>
        <fullName evidence="2">Carbohydrate kinase FGGY C-terminal domain-containing protein</fullName>
    </recommendedName>
</protein>
<name>X1A9V0_9ZZZZ</name>
<dbReference type="EMBL" id="BART01017505">
    <property type="protein sequence ID" value="GAG78514.1"/>
    <property type="molecule type" value="Genomic_DNA"/>
</dbReference>
<accession>X1A9V0</accession>
<dbReference type="AlphaFoldDB" id="X1A9V0"/>
<dbReference type="SUPFAM" id="SSF53067">
    <property type="entry name" value="Actin-like ATPase domain"/>
    <property type="match status" value="1"/>
</dbReference>
<organism evidence="1">
    <name type="scientific">marine sediment metagenome</name>
    <dbReference type="NCBI Taxonomy" id="412755"/>
    <lineage>
        <taxon>unclassified sequences</taxon>
        <taxon>metagenomes</taxon>
        <taxon>ecological metagenomes</taxon>
    </lineage>
</organism>
<comment type="caution">
    <text evidence="1">The sequence shown here is derived from an EMBL/GenBank/DDBJ whole genome shotgun (WGS) entry which is preliminary data.</text>
</comment>
<evidence type="ECO:0008006" key="2">
    <source>
        <dbReference type="Google" id="ProtNLM"/>
    </source>
</evidence>
<evidence type="ECO:0000313" key="1">
    <source>
        <dbReference type="EMBL" id="GAG78514.1"/>
    </source>
</evidence>